<organism evidence="3 4">
    <name type="scientific">Artemisia annua</name>
    <name type="common">Sweet wormwood</name>
    <dbReference type="NCBI Taxonomy" id="35608"/>
    <lineage>
        <taxon>Eukaryota</taxon>
        <taxon>Viridiplantae</taxon>
        <taxon>Streptophyta</taxon>
        <taxon>Embryophyta</taxon>
        <taxon>Tracheophyta</taxon>
        <taxon>Spermatophyta</taxon>
        <taxon>Magnoliopsida</taxon>
        <taxon>eudicotyledons</taxon>
        <taxon>Gunneridae</taxon>
        <taxon>Pentapetalae</taxon>
        <taxon>asterids</taxon>
        <taxon>campanulids</taxon>
        <taxon>Asterales</taxon>
        <taxon>Asteraceae</taxon>
        <taxon>Asteroideae</taxon>
        <taxon>Anthemideae</taxon>
        <taxon>Artemisiinae</taxon>
        <taxon>Artemisia</taxon>
    </lineage>
</organism>
<keyword evidence="4" id="KW-1185">Reference proteome</keyword>
<keyword evidence="2" id="KW-0472">Membrane</keyword>
<protein>
    <recommendedName>
        <fullName evidence="5">Transmembrane protein</fullName>
    </recommendedName>
</protein>
<feature type="compositionally biased region" description="Basic and acidic residues" evidence="1">
    <location>
        <begin position="157"/>
        <end position="166"/>
    </location>
</feature>
<feature type="region of interest" description="Disordered" evidence="1">
    <location>
        <begin position="143"/>
        <end position="166"/>
    </location>
</feature>
<dbReference type="OrthoDB" id="1892673at2759"/>
<keyword evidence="2" id="KW-0812">Transmembrane</keyword>
<evidence type="ECO:0000256" key="2">
    <source>
        <dbReference type="SAM" id="Phobius"/>
    </source>
</evidence>
<evidence type="ECO:0008006" key="5">
    <source>
        <dbReference type="Google" id="ProtNLM"/>
    </source>
</evidence>
<proteinExistence type="predicted"/>
<accession>A0A2U1NQF8</accession>
<comment type="caution">
    <text evidence="3">The sequence shown here is derived from an EMBL/GenBank/DDBJ whole genome shotgun (WGS) entry which is preliminary data.</text>
</comment>
<reference evidence="3 4" key="1">
    <citation type="journal article" date="2018" name="Mol. Plant">
        <title>The genome of Artemisia annua provides insight into the evolution of Asteraceae family and artemisinin biosynthesis.</title>
        <authorList>
            <person name="Shen Q."/>
            <person name="Zhang L."/>
            <person name="Liao Z."/>
            <person name="Wang S."/>
            <person name="Yan T."/>
            <person name="Shi P."/>
            <person name="Liu M."/>
            <person name="Fu X."/>
            <person name="Pan Q."/>
            <person name="Wang Y."/>
            <person name="Lv Z."/>
            <person name="Lu X."/>
            <person name="Zhang F."/>
            <person name="Jiang W."/>
            <person name="Ma Y."/>
            <person name="Chen M."/>
            <person name="Hao X."/>
            <person name="Li L."/>
            <person name="Tang Y."/>
            <person name="Lv G."/>
            <person name="Zhou Y."/>
            <person name="Sun X."/>
            <person name="Brodelius P.E."/>
            <person name="Rose J.K.C."/>
            <person name="Tang K."/>
        </authorList>
    </citation>
    <scope>NUCLEOTIDE SEQUENCE [LARGE SCALE GENOMIC DNA]</scope>
    <source>
        <strain evidence="4">cv. Huhao1</strain>
        <tissue evidence="3">Leaf</tissue>
    </source>
</reference>
<gene>
    <name evidence="3" type="ORF">CTI12_AA240460</name>
</gene>
<evidence type="ECO:0000256" key="1">
    <source>
        <dbReference type="SAM" id="MobiDB-lite"/>
    </source>
</evidence>
<dbReference type="AlphaFoldDB" id="A0A2U1NQF8"/>
<evidence type="ECO:0000313" key="3">
    <source>
        <dbReference type="EMBL" id="PWA75736.1"/>
    </source>
</evidence>
<sequence>MSQFSDLQSLIQGVILSNTSDSWLWSLGVSNGYSVASVRTLVDSNILDNGPAATRWNRSIPIKVNVFIWSPEEVKNLGVESSKRPPGHNPGGVLHQRRSMPYSLTTMTVVGFLMAAGIGYGVLYAYKKPEASALDVAKVTAGVADASNTHPRPKPTTQREDTSPRK</sequence>
<feature type="transmembrane region" description="Helical" evidence="2">
    <location>
        <begin position="104"/>
        <end position="126"/>
    </location>
</feature>
<evidence type="ECO:0000313" key="4">
    <source>
        <dbReference type="Proteomes" id="UP000245207"/>
    </source>
</evidence>
<name>A0A2U1NQF8_ARTAN</name>
<keyword evidence="2" id="KW-1133">Transmembrane helix</keyword>
<dbReference type="EMBL" id="PKPP01002362">
    <property type="protein sequence ID" value="PWA75736.1"/>
    <property type="molecule type" value="Genomic_DNA"/>
</dbReference>
<dbReference type="Proteomes" id="UP000245207">
    <property type="component" value="Unassembled WGS sequence"/>
</dbReference>